<evidence type="ECO:0000256" key="4">
    <source>
        <dbReference type="PROSITE-ProRule" id="PRU00510"/>
    </source>
</evidence>
<evidence type="ECO:0000313" key="6">
    <source>
        <dbReference type="EMBL" id="ADQ79815.1"/>
    </source>
</evidence>
<dbReference type="AlphaFoldDB" id="E4T521"/>
<dbReference type="SUPFAM" id="SSF57716">
    <property type="entry name" value="Glucocorticoid receptor-like (DNA-binding domain)"/>
    <property type="match status" value="1"/>
</dbReference>
<dbReference type="EMBL" id="CP002345">
    <property type="protein sequence ID" value="ADQ79815.1"/>
    <property type="molecule type" value="Genomic_DNA"/>
</dbReference>
<dbReference type="eggNOG" id="COG1734">
    <property type="taxonomic scope" value="Bacteria"/>
</dbReference>
<dbReference type="GO" id="GO:0008270">
    <property type="term" value="F:zinc ion binding"/>
    <property type="evidence" value="ECO:0007669"/>
    <property type="project" value="UniProtKB-KW"/>
</dbReference>
<dbReference type="Proteomes" id="UP000008718">
    <property type="component" value="Chromosome"/>
</dbReference>
<evidence type="ECO:0000256" key="3">
    <source>
        <dbReference type="ARBA" id="ARBA00022833"/>
    </source>
</evidence>
<reference key="1">
    <citation type="submission" date="2010-11" db="EMBL/GenBank/DDBJ databases">
        <title>The complete genome of Paludibacter propionicigenes DSM 17365.</title>
        <authorList>
            <consortium name="US DOE Joint Genome Institute (JGI-PGF)"/>
            <person name="Lucas S."/>
            <person name="Copeland A."/>
            <person name="Lapidus A."/>
            <person name="Bruce D."/>
            <person name="Goodwin L."/>
            <person name="Pitluck S."/>
            <person name="Kyrpides N."/>
            <person name="Mavromatis K."/>
            <person name="Ivanova N."/>
            <person name="Munk A.C."/>
            <person name="Brettin T."/>
            <person name="Detter J.C."/>
            <person name="Han C."/>
            <person name="Tapia R."/>
            <person name="Land M."/>
            <person name="Hauser L."/>
            <person name="Markowitz V."/>
            <person name="Cheng J.-F."/>
            <person name="Hugenholtz P."/>
            <person name="Woyke T."/>
            <person name="Wu D."/>
            <person name="Gronow S."/>
            <person name="Wellnitz S."/>
            <person name="Brambilla E."/>
            <person name="Klenk H.-P."/>
            <person name="Eisen J.A."/>
        </authorList>
    </citation>
    <scope>NUCLEOTIDE SEQUENCE</scope>
    <source>
        <strain>WB4</strain>
    </source>
</reference>
<evidence type="ECO:0000256" key="1">
    <source>
        <dbReference type="ARBA" id="ARBA00022723"/>
    </source>
</evidence>
<evidence type="ECO:0000259" key="5">
    <source>
        <dbReference type="Pfam" id="PF01258"/>
    </source>
</evidence>
<keyword evidence="2" id="KW-0863">Zinc-finger</keyword>
<dbReference type="PANTHER" id="PTHR33823">
    <property type="entry name" value="RNA POLYMERASE-BINDING TRANSCRIPTION FACTOR DKSA-RELATED"/>
    <property type="match status" value="1"/>
</dbReference>
<evidence type="ECO:0000313" key="7">
    <source>
        <dbReference type="Proteomes" id="UP000008718"/>
    </source>
</evidence>
<feature type="domain" description="Zinc finger DksA/TraR C4-type" evidence="5">
    <location>
        <begin position="94"/>
        <end position="125"/>
    </location>
</feature>
<keyword evidence="7" id="KW-1185">Reference proteome</keyword>
<feature type="zinc finger region" description="dksA C4-type" evidence="4">
    <location>
        <begin position="98"/>
        <end position="122"/>
    </location>
</feature>
<dbReference type="HOGENOM" id="CLU_043144_3_1_10"/>
<dbReference type="Gene3D" id="1.20.120.910">
    <property type="entry name" value="DksA, coiled-coil domain"/>
    <property type="match status" value="1"/>
</dbReference>
<gene>
    <name evidence="6" type="ordered locus">Palpr_1674</name>
</gene>
<sequence>MNMAEKTRYTDAELDEFRTLITEKLEKAQLEYEALRNGITNLDGNDVMDTSPTFKVLEEGAATLSKEESGRLAQRQMKFIQHLQSALIRIENKTYGICRETGKLIPKERLRAVPHATLSIEAKNDKK</sequence>
<organism evidence="6 7">
    <name type="scientific">Paludibacter propionicigenes (strain DSM 17365 / JCM 13257 / WB4)</name>
    <dbReference type="NCBI Taxonomy" id="694427"/>
    <lineage>
        <taxon>Bacteria</taxon>
        <taxon>Pseudomonadati</taxon>
        <taxon>Bacteroidota</taxon>
        <taxon>Bacteroidia</taxon>
        <taxon>Bacteroidales</taxon>
        <taxon>Paludibacteraceae</taxon>
        <taxon>Paludibacter</taxon>
    </lineage>
</organism>
<keyword evidence="3" id="KW-0862">Zinc</keyword>
<reference evidence="6 7" key="2">
    <citation type="journal article" date="2011" name="Stand. Genomic Sci.">
        <title>Complete genome sequence of Paludibacter propionicigenes type strain (WB4).</title>
        <authorList>
            <person name="Gronow S."/>
            <person name="Munk C."/>
            <person name="Lapidus A."/>
            <person name="Nolan M."/>
            <person name="Lucas S."/>
            <person name="Hammon N."/>
            <person name="Deshpande S."/>
            <person name="Cheng J.F."/>
            <person name="Tapia R."/>
            <person name="Han C."/>
            <person name="Goodwin L."/>
            <person name="Pitluck S."/>
            <person name="Liolios K."/>
            <person name="Ivanova N."/>
            <person name="Mavromatis K."/>
            <person name="Mikhailova N."/>
            <person name="Pati A."/>
            <person name="Chen A."/>
            <person name="Palaniappan K."/>
            <person name="Land M."/>
            <person name="Hauser L."/>
            <person name="Chang Y.J."/>
            <person name="Jeffries C.D."/>
            <person name="Brambilla E."/>
            <person name="Rohde M."/>
            <person name="Goker M."/>
            <person name="Detter J.C."/>
            <person name="Woyke T."/>
            <person name="Bristow J."/>
            <person name="Eisen J.A."/>
            <person name="Markowitz V."/>
            <person name="Hugenholtz P."/>
            <person name="Kyrpides N.C."/>
            <person name="Klenk H.P."/>
        </authorList>
    </citation>
    <scope>NUCLEOTIDE SEQUENCE [LARGE SCALE GENOMIC DNA]</scope>
    <source>
        <strain evidence="7">DSM 17365 / JCM 13257 / WB4</strain>
    </source>
</reference>
<dbReference type="STRING" id="694427.Palpr_1674"/>
<dbReference type="PROSITE" id="PS51128">
    <property type="entry name" value="ZF_DKSA_2"/>
    <property type="match status" value="1"/>
</dbReference>
<name>E4T521_PALPW</name>
<dbReference type="Pfam" id="PF01258">
    <property type="entry name" value="zf-dskA_traR"/>
    <property type="match status" value="1"/>
</dbReference>
<dbReference type="KEGG" id="ppn:Palpr_1674"/>
<dbReference type="InterPro" id="IPR037187">
    <property type="entry name" value="DnaK_N"/>
</dbReference>
<accession>E4T521</accession>
<evidence type="ECO:0000256" key="2">
    <source>
        <dbReference type="ARBA" id="ARBA00022771"/>
    </source>
</evidence>
<dbReference type="SUPFAM" id="SSF109635">
    <property type="entry name" value="DnaK suppressor protein DksA, alpha-hairpin domain"/>
    <property type="match status" value="1"/>
</dbReference>
<protein>
    <submittedName>
        <fullName evidence="6">DnaK suppressor protein, putative</fullName>
    </submittedName>
</protein>
<keyword evidence="1" id="KW-0479">Metal-binding</keyword>
<dbReference type="InterPro" id="IPR000962">
    <property type="entry name" value="Znf_DskA_TraR"/>
</dbReference>
<proteinExistence type="predicted"/>
<dbReference type="PANTHER" id="PTHR33823:SF2">
    <property type="entry name" value="RNA POLYMERASE-BINDING TRANSCRIPTION FACTOR DKSA"/>
    <property type="match status" value="1"/>
</dbReference>